<sequence length="465" mass="54416">MMNTTAANILKILSQTEMSIEDMQLYLNVEKNSISKSIFQLNEFLESIKLPIILKKGNFYSLKLNSKELKILFENFTTLTTEEKTDYLFIKFIANGFLNLEKEKDILNISRSTILRCFQVVKDNFSKTGTTYEYNHGKGLVLKKVSPEDKSNFYKKLMKLFIEEDILVPIRRDLLSSLKNFHTKERLTQLYPILKNSDIPVNYFLLSFICSLEVCIDIFGGFDFVDESHLEMDQFQIIRKSVDIFGSDFHEAYKNQLSHFLTALHLGNGILDETITKKVLKLIELIKQKFHIKIINKDLEKMLFNKIYLSFFKYNNNILKVLNVSFNKSHEILLENLEDILKELSYHLYLVDKYVIIYVIRRIIIDENFSNAKKVLLLFNEVAAADKVVFKKSLKKFYPNITFHIEATFFHKKNVVQKFENYDIIISDSNIISNAEIVEFYDVVSIHGILEKRSLENGIKKLIAI</sequence>
<name>A0ABU4W9T4_9FUSO</name>
<keyword evidence="4" id="KW-1185">Reference proteome</keyword>
<reference evidence="4" key="1">
    <citation type="submission" date="2023-07" db="EMBL/GenBank/DDBJ databases">
        <authorList>
            <person name="Colorado M.A."/>
            <person name="Villamil L.M."/>
            <person name="Melo J.F."/>
            <person name="Rodriguez J.A."/>
            <person name="Ruiz R.Y."/>
        </authorList>
    </citation>
    <scope>NUCLEOTIDE SEQUENCE [LARGE SCALE GENOMIC DNA]</scope>
    <source>
        <strain evidence="4">C33</strain>
    </source>
</reference>
<organism evidence="3 4">
    <name type="scientific">Candidatus Cetobacterium colombiensis</name>
    <dbReference type="NCBI Taxonomy" id="3073100"/>
    <lineage>
        <taxon>Bacteria</taxon>
        <taxon>Fusobacteriati</taxon>
        <taxon>Fusobacteriota</taxon>
        <taxon>Fusobacteriia</taxon>
        <taxon>Fusobacteriales</taxon>
        <taxon>Fusobacteriaceae</taxon>
        <taxon>Cetobacterium</taxon>
    </lineage>
</organism>
<evidence type="ECO:0000313" key="4">
    <source>
        <dbReference type="Proteomes" id="UP001279681"/>
    </source>
</evidence>
<evidence type="ECO:0000313" key="3">
    <source>
        <dbReference type="EMBL" id="MDX8335974.1"/>
    </source>
</evidence>
<dbReference type="InterPro" id="IPR050661">
    <property type="entry name" value="BglG_antiterminators"/>
</dbReference>
<proteinExistence type="predicted"/>
<dbReference type="RefSeq" id="WP_320313379.1">
    <property type="nucleotide sequence ID" value="NZ_JAVIKH010000006.1"/>
</dbReference>
<accession>A0ABU4W9T4</accession>
<evidence type="ECO:0008006" key="5">
    <source>
        <dbReference type="Google" id="ProtNLM"/>
    </source>
</evidence>
<evidence type="ECO:0000256" key="2">
    <source>
        <dbReference type="ARBA" id="ARBA00023163"/>
    </source>
</evidence>
<dbReference type="PANTHER" id="PTHR30185:SF18">
    <property type="entry name" value="TRANSCRIPTIONAL REGULATOR MTLR"/>
    <property type="match status" value="1"/>
</dbReference>
<protein>
    <recommendedName>
        <fullName evidence="5">Mga helix-turn-helix domain-containing protein</fullName>
    </recommendedName>
</protein>
<keyword evidence="2" id="KW-0804">Transcription</keyword>
<dbReference type="Proteomes" id="UP001279681">
    <property type="component" value="Unassembled WGS sequence"/>
</dbReference>
<gene>
    <name evidence="3" type="ORF">RFV38_05610</name>
</gene>
<dbReference type="EMBL" id="JAVIKH010000006">
    <property type="protein sequence ID" value="MDX8335974.1"/>
    <property type="molecule type" value="Genomic_DNA"/>
</dbReference>
<evidence type="ECO:0000256" key="1">
    <source>
        <dbReference type="ARBA" id="ARBA00023015"/>
    </source>
</evidence>
<dbReference type="PANTHER" id="PTHR30185">
    <property type="entry name" value="CRYPTIC BETA-GLUCOSIDE BGL OPERON ANTITERMINATOR"/>
    <property type="match status" value="1"/>
</dbReference>
<keyword evidence="1" id="KW-0805">Transcription regulation</keyword>
<comment type="caution">
    <text evidence="3">The sequence shown here is derived from an EMBL/GenBank/DDBJ whole genome shotgun (WGS) entry which is preliminary data.</text>
</comment>